<evidence type="ECO:0000256" key="7">
    <source>
        <dbReference type="ARBA" id="ARBA00032272"/>
    </source>
</evidence>
<evidence type="ECO:0000256" key="3">
    <source>
        <dbReference type="ARBA" id="ARBA00007275"/>
    </source>
</evidence>
<dbReference type="Gene3D" id="3.90.79.10">
    <property type="entry name" value="Nucleoside Triphosphate Pyrophosphohydrolase"/>
    <property type="match status" value="1"/>
</dbReference>
<dbReference type="RefSeq" id="WP_081203922.1">
    <property type="nucleotide sequence ID" value="NZ_FOCZ01000007.1"/>
</dbReference>
<dbReference type="EMBL" id="LVXG01000067">
    <property type="protein sequence ID" value="OQP40940.1"/>
    <property type="molecule type" value="Genomic_DNA"/>
</dbReference>
<dbReference type="STRING" id="354355.SAMN05660816_04021"/>
<dbReference type="GO" id="GO:0006753">
    <property type="term" value="P:nucleoside phosphate metabolic process"/>
    <property type="evidence" value="ECO:0007669"/>
    <property type="project" value="TreeGrafter"/>
</dbReference>
<organism evidence="9 10">
    <name type="scientific">Niastella yeongjuensis</name>
    <dbReference type="NCBI Taxonomy" id="354355"/>
    <lineage>
        <taxon>Bacteria</taxon>
        <taxon>Pseudomonadati</taxon>
        <taxon>Bacteroidota</taxon>
        <taxon>Chitinophagia</taxon>
        <taxon>Chitinophagales</taxon>
        <taxon>Chitinophagaceae</taxon>
        <taxon>Niastella</taxon>
    </lineage>
</organism>
<comment type="catalytic activity">
    <reaction evidence="1">
        <text>GDP-alpha-D-mannose + H2O = alpha-D-mannose 1-phosphate + GMP + 2 H(+)</text>
        <dbReference type="Rhea" id="RHEA:27978"/>
        <dbReference type="ChEBI" id="CHEBI:15377"/>
        <dbReference type="ChEBI" id="CHEBI:15378"/>
        <dbReference type="ChEBI" id="CHEBI:57527"/>
        <dbReference type="ChEBI" id="CHEBI:58115"/>
        <dbReference type="ChEBI" id="CHEBI:58409"/>
    </reaction>
</comment>
<dbReference type="PROSITE" id="PS51462">
    <property type="entry name" value="NUDIX"/>
    <property type="match status" value="1"/>
</dbReference>
<evidence type="ECO:0000256" key="5">
    <source>
        <dbReference type="ARBA" id="ARBA00022801"/>
    </source>
</evidence>
<evidence type="ECO:0000256" key="4">
    <source>
        <dbReference type="ARBA" id="ARBA00016377"/>
    </source>
</evidence>
<evidence type="ECO:0000256" key="1">
    <source>
        <dbReference type="ARBA" id="ARBA00000847"/>
    </source>
</evidence>
<sequence>MRDLKWKTLKSEYLFKDMWFTVRKDTCERPDGKLVTPYYVYEFPTWVTAVALTEDGKIILERQYRQGLGETHLEIPGGCVDDTDKNYEEAIARELLEETGYAFTHYEYLGKTSANPSTNNNWMHMYLATGGKKVKDQEFDDNEDIDIHLVSMEELKQLLRDNQIVQSMHVTAIMYALSKLGELRF</sequence>
<name>A0A1V9E492_9BACT</name>
<evidence type="ECO:0000313" key="9">
    <source>
        <dbReference type="EMBL" id="OQP40940.1"/>
    </source>
</evidence>
<dbReference type="OrthoDB" id="9806150at2"/>
<accession>A0A1V9E492</accession>
<keyword evidence="5" id="KW-0378">Hydrolase</keyword>
<gene>
    <name evidence="9" type="ORF">A4H97_15150</name>
</gene>
<protein>
    <recommendedName>
        <fullName evidence="4">GDP-mannose pyrophosphatase</fullName>
    </recommendedName>
    <alternativeName>
        <fullName evidence="6">GDP-mannose hydrolase</fullName>
    </alternativeName>
    <alternativeName>
        <fullName evidence="7">GDPMK</fullName>
    </alternativeName>
</protein>
<feature type="domain" description="Nudix hydrolase" evidence="8">
    <location>
        <begin position="42"/>
        <end position="172"/>
    </location>
</feature>
<evidence type="ECO:0000256" key="2">
    <source>
        <dbReference type="ARBA" id="ARBA00001946"/>
    </source>
</evidence>
<comment type="similarity">
    <text evidence="3">Belongs to the Nudix hydrolase family. NudK subfamily.</text>
</comment>
<proteinExistence type="inferred from homology"/>
<dbReference type="CDD" id="cd03424">
    <property type="entry name" value="NUDIX_ADPRase_Nudt5_UGPPase_Nudt14"/>
    <property type="match status" value="1"/>
</dbReference>
<evidence type="ECO:0000259" key="8">
    <source>
        <dbReference type="PROSITE" id="PS51462"/>
    </source>
</evidence>
<dbReference type="PANTHER" id="PTHR11839:SF18">
    <property type="entry name" value="NUDIX HYDROLASE DOMAIN-CONTAINING PROTEIN"/>
    <property type="match status" value="1"/>
</dbReference>
<dbReference type="Pfam" id="PF00293">
    <property type="entry name" value="NUDIX"/>
    <property type="match status" value="1"/>
</dbReference>
<comment type="cofactor">
    <cofactor evidence="2">
        <name>Mg(2+)</name>
        <dbReference type="ChEBI" id="CHEBI:18420"/>
    </cofactor>
</comment>
<dbReference type="AlphaFoldDB" id="A0A1V9E492"/>
<dbReference type="InterPro" id="IPR000086">
    <property type="entry name" value="NUDIX_hydrolase_dom"/>
</dbReference>
<comment type="caution">
    <text evidence="9">The sequence shown here is derived from an EMBL/GenBank/DDBJ whole genome shotgun (WGS) entry which is preliminary data.</text>
</comment>
<dbReference type="Proteomes" id="UP000192610">
    <property type="component" value="Unassembled WGS sequence"/>
</dbReference>
<dbReference type="GO" id="GO:0016787">
    <property type="term" value="F:hydrolase activity"/>
    <property type="evidence" value="ECO:0007669"/>
    <property type="project" value="UniProtKB-KW"/>
</dbReference>
<dbReference type="GO" id="GO:0019693">
    <property type="term" value="P:ribose phosphate metabolic process"/>
    <property type="evidence" value="ECO:0007669"/>
    <property type="project" value="TreeGrafter"/>
</dbReference>
<evidence type="ECO:0000256" key="6">
    <source>
        <dbReference type="ARBA" id="ARBA00032162"/>
    </source>
</evidence>
<evidence type="ECO:0000313" key="10">
    <source>
        <dbReference type="Proteomes" id="UP000192610"/>
    </source>
</evidence>
<dbReference type="InterPro" id="IPR015797">
    <property type="entry name" value="NUDIX_hydrolase-like_dom_sf"/>
</dbReference>
<reference evidence="10" key="1">
    <citation type="submission" date="2016-04" db="EMBL/GenBank/DDBJ databases">
        <authorList>
            <person name="Chen L."/>
            <person name="Zhuang W."/>
            <person name="Wang G."/>
        </authorList>
    </citation>
    <scope>NUCLEOTIDE SEQUENCE [LARGE SCALE GENOMIC DNA]</scope>
    <source>
        <strain evidence="10">17621</strain>
    </source>
</reference>
<keyword evidence="10" id="KW-1185">Reference proteome</keyword>
<dbReference type="PANTHER" id="PTHR11839">
    <property type="entry name" value="UDP/ADP-SUGAR PYROPHOSPHATASE"/>
    <property type="match status" value="1"/>
</dbReference>
<dbReference type="SUPFAM" id="SSF55811">
    <property type="entry name" value="Nudix"/>
    <property type="match status" value="1"/>
</dbReference>